<evidence type="ECO:0000256" key="1">
    <source>
        <dbReference type="SAM" id="SignalP"/>
    </source>
</evidence>
<sequence>MGLASMSCSPGESGMAKKLRFLTVCVSALALAGVCAVAPAVAEEHAAKTAAATIEPKALTLLKDMSETLAKANAISFTVRRAFDEPAANGQPLFYTIQSNVDLHRPDKLRIITPGDGPASEFYYDGKEMAVFLPDANLLAVEIAPPKLDDMLEAAYTKAGLYFPFVDFIVADPYAAITEGLKSAFVMGKSKVVGGVETDIVAIASKDIQAQIWIGSQDKLPRLVWLNPVKGAAKPRSMIEFSNWRLNAPVAAESFRPAAADKAGKIKFAKPAGAEASSGK</sequence>
<comment type="caution">
    <text evidence="2">The sequence shown here is derived from an EMBL/GenBank/DDBJ whole genome shotgun (WGS) entry which is preliminary data.</text>
</comment>
<gene>
    <name evidence="2" type="ORF">GJ654_16165</name>
</gene>
<dbReference type="Gene3D" id="2.50.20.10">
    <property type="entry name" value="Lipoprotein localisation LolA/LolB/LppX"/>
    <property type="match status" value="1"/>
</dbReference>
<evidence type="ECO:0000313" key="3">
    <source>
        <dbReference type="Proteomes" id="UP000439113"/>
    </source>
</evidence>
<dbReference type="AlphaFoldDB" id="A0A6N8DTP7"/>
<protein>
    <submittedName>
        <fullName evidence="2">DUF2092 domain-containing protein</fullName>
    </submittedName>
</protein>
<feature type="chain" id="PRO_5026906165" evidence="1">
    <location>
        <begin position="43"/>
        <end position="280"/>
    </location>
</feature>
<evidence type="ECO:0000313" key="2">
    <source>
        <dbReference type="EMBL" id="MTV32521.1"/>
    </source>
</evidence>
<dbReference type="EMBL" id="WNKS01000018">
    <property type="protein sequence ID" value="MTV32521.1"/>
    <property type="molecule type" value="Genomic_DNA"/>
</dbReference>
<proteinExistence type="predicted"/>
<accession>A0A6N8DTP7</accession>
<reference evidence="2 3" key="1">
    <citation type="submission" date="2019-11" db="EMBL/GenBank/DDBJ databases">
        <title>Whole-genome sequence of a Rhodoblastus acidophilus DSM 142.</title>
        <authorList>
            <person name="Kyndt J.A."/>
            <person name="Meyer T.E."/>
        </authorList>
    </citation>
    <scope>NUCLEOTIDE SEQUENCE [LARGE SCALE GENOMIC DNA]</scope>
    <source>
        <strain evidence="2 3">DSM 142</strain>
    </source>
</reference>
<name>A0A6N8DTP7_RHOAC</name>
<dbReference type="Proteomes" id="UP000439113">
    <property type="component" value="Unassembled WGS sequence"/>
</dbReference>
<dbReference type="InterPro" id="IPR019207">
    <property type="entry name" value="DUF2092"/>
</dbReference>
<dbReference type="Pfam" id="PF09865">
    <property type="entry name" value="DUF2092"/>
    <property type="match status" value="1"/>
</dbReference>
<dbReference type="OrthoDB" id="116979at2"/>
<organism evidence="2 3">
    <name type="scientific">Rhodoblastus acidophilus</name>
    <name type="common">Rhodopseudomonas acidophila</name>
    <dbReference type="NCBI Taxonomy" id="1074"/>
    <lineage>
        <taxon>Bacteria</taxon>
        <taxon>Pseudomonadati</taxon>
        <taxon>Pseudomonadota</taxon>
        <taxon>Alphaproteobacteria</taxon>
        <taxon>Hyphomicrobiales</taxon>
        <taxon>Rhodoblastaceae</taxon>
        <taxon>Rhodoblastus</taxon>
    </lineage>
</organism>
<keyword evidence="1" id="KW-0732">Signal</keyword>
<feature type="signal peptide" evidence="1">
    <location>
        <begin position="1"/>
        <end position="42"/>
    </location>
</feature>